<dbReference type="AlphaFoldDB" id="A0A9J5XDT7"/>
<evidence type="ECO:0000313" key="2">
    <source>
        <dbReference type="Proteomes" id="UP000824120"/>
    </source>
</evidence>
<dbReference type="Proteomes" id="UP000824120">
    <property type="component" value="Chromosome 9"/>
</dbReference>
<comment type="caution">
    <text evidence="1">The sequence shown here is derived from an EMBL/GenBank/DDBJ whole genome shotgun (WGS) entry which is preliminary data.</text>
</comment>
<dbReference type="OrthoDB" id="1724700at2759"/>
<sequence>MNHHIFADDLIIFYKGYDASVKRVGEALLHFSQATGLRANSEKSSIYLAGVKDDMRQRLLELTGLELGKFLMRYLDLPLSPRK</sequence>
<name>A0A9J5XDT7_SOLCO</name>
<evidence type="ECO:0008006" key="3">
    <source>
        <dbReference type="Google" id="ProtNLM"/>
    </source>
</evidence>
<reference evidence="1 2" key="1">
    <citation type="submission" date="2020-09" db="EMBL/GenBank/DDBJ databases">
        <title>De no assembly of potato wild relative species, Solanum commersonii.</title>
        <authorList>
            <person name="Cho K."/>
        </authorList>
    </citation>
    <scope>NUCLEOTIDE SEQUENCE [LARGE SCALE GENOMIC DNA]</scope>
    <source>
        <strain evidence="1">LZ3.2</strain>
        <tissue evidence="1">Leaf</tissue>
    </source>
</reference>
<organism evidence="1 2">
    <name type="scientific">Solanum commersonii</name>
    <name type="common">Commerson's wild potato</name>
    <name type="synonym">Commerson's nightshade</name>
    <dbReference type="NCBI Taxonomy" id="4109"/>
    <lineage>
        <taxon>Eukaryota</taxon>
        <taxon>Viridiplantae</taxon>
        <taxon>Streptophyta</taxon>
        <taxon>Embryophyta</taxon>
        <taxon>Tracheophyta</taxon>
        <taxon>Spermatophyta</taxon>
        <taxon>Magnoliopsida</taxon>
        <taxon>eudicotyledons</taxon>
        <taxon>Gunneridae</taxon>
        <taxon>Pentapetalae</taxon>
        <taxon>asterids</taxon>
        <taxon>lamiids</taxon>
        <taxon>Solanales</taxon>
        <taxon>Solanaceae</taxon>
        <taxon>Solanoideae</taxon>
        <taxon>Solaneae</taxon>
        <taxon>Solanum</taxon>
    </lineage>
</organism>
<keyword evidence="2" id="KW-1185">Reference proteome</keyword>
<proteinExistence type="predicted"/>
<protein>
    <recommendedName>
        <fullName evidence="3">Reverse transcriptase domain-containing protein</fullName>
    </recommendedName>
</protein>
<dbReference type="EMBL" id="JACXVP010000009">
    <property type="protein sequence ID" value="KAG5586569.1"/>
    <property type="molecule type" value="Genomic_DNA"/>
</dbReference>
<accession>A0A9J5XDT7</accession>
<gene>
    <name evidence="1" type="ORF">H5410_047003</name>
</gene>
<evidence type="ECO:0000313" key="1">
    <source>
        <dbReference type="EMBL" id="KAG5586569.1"/>
    </source>
</evidence>